<dbReference type="PANTHER" id="PTHR31465:SF1">
    <property type="entry name" value="PROTEIN RTA1-RELATED"/>
    <property type="match status" value="1"/>
</dbReference>
<evidence type="ECO:0000256" key="4">
    <source>
        <dbReference type="ARBA" id="ARBA00023136"/>
    </source>
</evidence>
<evidence type="ECO:0000313" key="7">
    <source>
        <dbReference type="Proteomes" id="UP000188533"/>
    </source>
</evidence>
<feature type="transmembrane region" description="Helical" evidence="5">
    <location>
        <begin position="54"/>
        <end position="74"/>
    </location>
</feature>
<reference evidence="6 7" key="1">
    <citation type="submission" date="2016-08" db="EMBL/GenBank/DDBJ databases">
        <authorList>
            <consortium name="Lentinula edodes genome sequencing consortium"/>
            <person name="Sakamoto Y."/>
            <person name="Nakade K."/>
            <person name="Sato S."/>
            <person name="Yoshida Y."/>
            <person name="Miyazaki K."/>
            <person name="Natsume S."/>
            <person name="Konno N."/>
        </authorList>
    </citation>
    <scope>NUCLEOTIDE SEQUENCE [LARGE SCALE GENOMIC DNA]</scope>
    <source>
        <strain evidence="6 7">NBRC 111202</strain>
    </source>
</reference>
<evidence type="ECO:0000256" key="5">
    <source>
        <dbReference type="SAM" id="Phobius"/>
    </source>
</evidence>
<keyword evidence="3 5" id="KW-1133">Transmembrane helix</keyword>
<keyword evidence="7" id="KW-1185">Reference proteome</keyword>
<feature type="transmembrane region" description="Helical" evidence="5">
    <location>
        <begin position="188"/>
        <end position="209"/>
    </location>
</feature>
<feature type="transmembrane region" description="Helical" evidence="5">
    <location>
        <begin position="117"/>
        <end position="133"/>
    </location>
</feature>
<dbReference type="Proteomes" id="UP000188533">
    <property type="component" value="Unassembled WGS sequence"/>
</dbReference>
<feature type="transmembrane region" description="Helical" evidence="5">
    <location>
        <begin position="264"/>
        <end position="284"/>
    </location>
</feature>
<reference evidence="6 7" key="2">
    <citation type="submission" date="2017-02" db="EMBL/GenBank/DDBJ databases">
        <title>A genome survey and senescence transcriptome analysis in Lentinula edodes.</title>
        <authorList>
            <person name="Sakamoto Y."/>
            <person name="Nakade K."/>
            <person name="Sato S."/>
            <person name="Yoshida Y."/>
            <person name="Miyazaki K."/>
            <person name="Natsume S."/>
            <person name="Konno N."/>
        </authorList>
    </citation>
    <scope>NUCLEOTIDE SEQUENCE [LARGE SCALE GENOMIC DNA]</scope>
    <source>
        <strain evidence="6 7">NBRC 111202</strain>
    </source>
</reference>
<keyword evidence="2 5" id="KW-0812">Transmembrane</keyword>
<feature type="transmembrane region" description="Helical" evidence="5">
    <location>
        <begin position="79"/>
        <end position="97"/>
    </location>
</feature>
<keyword evidence="4 5" id="KW-0472">Membrane</keyword>
<proteinExistence type="predicted"/>
<evidence type="ECO:0000256" key="2">
    <source>
        <dbReference type="ARBA" id="ARBA00022692"/>
    </source>
</evidence>
<dbReference type="STRING" id="5353.A0A1Q3E0S8"/>
<accession>A0A1Q3E0S8</accession>
<dbReference type="PANTHER" id="PTHR31465">
    <property type="entry name" value="PROTEIN RTA1-RELATED"/>
    <property type="match status" value="1"/>
</dbReference>
<evidence type="ECO:0000313" key="6">
    <source>
        <dbReference type="EMBL" id="GAW00837.1"/>
    </source>
</evidence>
<protein>
    <submittedName>
        <fullName evidence="6">RTA1 like partial</fullName>
    </submittedName>
</protein>
<dbReference type="EMBL" id="BDGU01000042">
    <property type="protein sequence ID" value="GAW00837.1"/>
    <property type="molecule type" value="Genomic_DNA"/>
</dbReference>
<organism evidence="6 7">
    <name type="scientific">Lentinula edodes</name>
    <name type="common">Shiitake mushroom</name>
    <name type="synonym">Lentinus edodes</name>
    <dbReference type="NCBI Taxonomy" id="5353"/>
    <lineage>
        <taxon>Eukaryota</taxon>
        <taxon>Fungi</taxon>
        <taxon>Dikarya</taxon>
        <taxon>Basidiomycota</taxon>
        <taxon>Agaricomycotina</taxon>
        <taxon>Agaricomycetes</taxon>
        <taxon>Agaricomycetidae</taxon>
        <taxon>Agaricales</taxon>
        <taxon>Marasmiineae</taxon>
        <taxon>Omphalotaceae</taxon>
        <taxon>Lentinula</taxon>
    </lineage>
</organism>
<evidence type="ECO:0000256" key="1">
    <source>
        <dbReference type="ARBA" id="ARBA00004141"/>
    </source>
</evidence>
<dbReference type="GO" id="GO:0016020">
    <property type="term" value="C:membrane"/>
    <property type="evidence" value="ECO:0007669"/>
    <property type="project" value="UniProtKB-SubCell"/>
</dbReference>
<sequence>MAILSSLFKQTMLAGIAFQLWLTSLQDVDVIGTIQRRAVSNVVRVLGYTPSKPAAIVAVVVYLTCAVCFFWHVFKRRDWWALCLPIGSTAMGLGFILRVMLNNPAHQKRGPFVSEEILTACSPATFLAFNYIVHGRLLGRCMGKRHSYIPPNYVSWFFIFSDVFTFIVQAIGTAMFTKTSTLNTGKTVFQVGVILQSASYYIFFILYFLSWRSCRKEGIATGHEAWWKIYKLLGVSSFFITVRTIFRIAESCSDPGTAIRTREVYLYVFDTLPLFLAIVGYIFYWPGPYLDRDSIAEAVPMEKVRTSSV</sequence>
<dbReference type="InterPro" id="IPR007568">
    <property type="entry name" value="RTA1"/>
</dbReference>
<evidence type="ECO:0000256" key="3">
    <source>
        <dbReference type="ARBA" id="ARBA00022989"/>
    </source>
</evidence>
<comment type="subcellular location">
    <subcellularLocation>
        <location evidence="1">Membrane</location>
        <topology evidence="1">Multi-pass membrane protein</topology>
    </subcellularLocation>
</comment>
<dbReference type="Pfam" id="PF04479">
    <property type="entry name" value="RTA1"/>
    <property type="match status" value="1"/>
</dbReference>
<comment type="caution">
    <text evidence="6">The sequence shown here is derived from an EMBL/GenBank/DDBJ whole genome shotgun (WGS) entry which is preliminary data.</text>
</comment>
<gene>
    <name evidence="6" type="ORF">LENED_002391</name>
</gene>
<dbReference type="AlphaFoldDB" id="A0A1Q3E0S8"/>
<feature type="transmembrane region" description="Helical" evidence="5">
    <location>
        <begin position="153"/>
        <end position="176"/>
    </location>
</feature>
<name>A0A1Q3E0S8_LENED</name>